<reference evidence="1" key="1">
    <citation type="submission" date="2020-01" db="EMBL/GenBank/DDBJ databases">
        <title>Insect and environment-associated Actinomycetes.</title>
        <authorList>
            <person name="Currrie C."/>
            <person name="Chevrette M."/>
            <person name="Carlson C."/>
            <person name="Stubbendieck R."/>
            <person name="Wendt-Pienkowski E."/>
        </authorList>
    </citation>
    <scope>NUCLEOTIDE SEQUENCE</scope>
    <source>
        <strain evidence="1">SID12501</strain>
    </source>
</reference>
<organism evidence="1">
    <name type="scientific">Streptomyces sp. SID12501</name>
    <dbReference type="NCBI Taxonomy" id="2706042"/>
    <lineage>
        <taxon>Bacteria</taxon>
        <taxon>Bacillati</taxon>
        <taxon>Actinomycetota</taxon>
        <taxon>Actinomycetes</taxon>
        <taxon>Kitasatosporales</taxon>
        <taxon>Streptomycetaceae</taxon>
        <taxon>Streptomyces</taxon>
    </lineage>
</organism>
<comment type="caution">
    <text evidence="1">The sequence shown here is derived from an EMBL/GenBank/DDBJ whole genome shotgun (WGS) entry which is preliminary data.</text>
</comment>
<evidence type="ECO:0000313" key="1">
    <source>
        <dbReference type="EMBL" id="NEC93659.1"/>
    </source>
</evidence>
<name>A0A6B3CAQ5_9ACTN</name>
<protein>
    <recommendedName>
        <fullName evidence="2">ABM domain-containing protein</fullName>
    </recommendedName>
</protein>
<gene>
    <name evidence="1" type="ORF">G3I71_49855</name>
</gene>
<dbReference type="InterPro" id="IPR011008">
    <property type="entry name" value="Dimeric_a/b-barrel"/>
</dbReference>
<evidence type="ECO:0008006" key="2">
    <source>
        <dbReference type="Google" id="ProtNLM"/>
    </source>
</evidence>
<dbReference type="Gene3D" id="3.30.70.100">
    <property type="match status" value="1"/>
</dbReference>
<sequence length="102" mass="11674">MIHLYLHARALPGARPAVESFLAEARAVYEELDGVAVRLQWSTTDPDAFVEIMEYADESTWRRDQERVEHDPRMRALIERWHGLLASGPVVSTYEDVPITVP</sequence>
<proteinExistence type="predicted"/>
<dbReference type="EMBL" id="JAAGLU010001067">
    <property type="protein sequence ID" value="NEC93659.1"/>
    <property type="molecule type" value="Genomic_DNA"/>
</dbReference>
<accession>A0A6B3CAQ5</accession>
<dbReference type="SUPFAM" id="SSF54909">
    <property type="entry name" value="Dimeric alpha+beta barrel"/>
    <property type="match status" value="1"/>
</dbReference>
<dbReference type="AlphaFoldDB" id="A0A6B3CAQ5"/>